<dbReference type="SUPFAM" id="SSF53474">
    <property type="entry name" value="alpha/beta-Hydrolases"/>
    <property type="match status" value="1"/>
</dbReference>
<dbReference type="Pfam" id="PF00561">
    <property type="entry name" value="Abhydrolase_1"/>
    <property type="match status" value="1"/>
</dbReference>
<accession>A0ABU5EKK7</accession>
<dbReference type="RefSeq" id="WP_320555309.1">
    <property type="nucleotide sequence ID" value="NZ_JAXDAE010000005.1"/>
</dbReference>
<dbReference type="InterPro" id="IPR050228">
    <property type="entry name" value="Carboxylesterase_BioH"/>
</dbReference>
<name>A0ABU5EKK7_9FLAO</name>
<organism evidence="2 3">
    <name type="scientific">Winogradskyella aquimaris</name>
    <dbReference type="NCBI Taxonomy" id="864074"/>
    <lineage>
        <taxon>Bacteria</taxon>
        <taxon>Pseudomonadati</taxon>
        <taxon>Bacteroidota</taxon>
        <taxon>Flavobacteriia</taxon>
        <taxon>Flavobacteriales</taxon>
        <taxon>Flavobacteriaceae</taxon>
        <taxon>Winogradskyella</taxon>
    </lineage>
</organism>
<feature type="domain" description="AB hydrolase-1" evidence="1">
    <location>
        <begin position="49"/>
        <end position="147"/>
    </location>
</feature>
<dbReference type="PANTHER" id="PTHR43194:SF2">
    <property type="entry name" value="PEROXISOMAL MEMBRANE PROTEIN LPX1"/>
    <property type="match status" value="1"/>
</dbReference>
<comment type="caution">
    <text evidence="2">The sequence shown here is derived from an EMBL/GenBank/DDBJ whole genome shotgun (WGS) entry which is preliminary data.</text>
</comment>
<dbReference type="EMBL" id="JAXDAE010000005">
    <property type="protein sequence ID" value="MDY2586930.1"/>
    <property type="molecule type" value="Genomic_DNA"/>
</dbReference>
<dbReference type="GO" id="GO:0016787">
    <property type="term" value="F:hydrolase activity"/>
    <property type="evidence" value="ECO:0007669"/>
    <property type="project" value="UniProtKB-KW"/>
</dbReference>
<gene>
    <name evidence="2" type="ORF">SNF14_06235</name>
</gene>
<evidence type="ECO:0000259" key="1">
    <source>
        <dbReference type="Pfam" id="PF00561"/>
    </source>
</evidence>
<dbReference type="Gene3D" id="3.40.50.1820">
    <property type="entry name" value="alpha/beta hydrolase"/>
    <property type="match status" value="1"/>
</dbReference>
<keyword evidence="2" id="KW-0378">Hydrolase</keyword>
<reference evidence="2 3" key="1">
    <citation type="submission" date="2023-11" db="EMBL/GenBank/DDBJ databases">
        <title>Winogradskyella pelagius sp. nov., isolated from coastal sediment.</title>
        <authorList>
            <person name="Li F."/>
        </authorList>
    </citation>
    <scope>NUCLEOTIDE SEQUENCE [LARGE SCALE GENOMIC DNA]</scope>
    <source>
        <strain evidence="2 3">KCTC 23502</strain>
    </source>
</reference>
<keyword evidence="3" id="KW-1185">Reference proteome</keyword>
<proteinExistence type="predicted"/>
<sequence length="314" mass="35982">MKKYRHNIIPNITLLLCFLISLSYGQEKTIAELEDVKIEYYDSGGDKTPLVFLHGDSRDGSQYDNFISNFEDSNRIITYSRRGYGKSSSDSKSNQVETDVDDLLNLLTFLEIDKAVFIGNSYAGFMMTYLAENHPEKNIGQIYLAGNPGFSFKEIIEKDPLNSYKMMFWAQGGEEYADESIESITSYQPQYITKETEIPNVPALGFLNADNQRGIENMNIILLYASAPERIEYDEPKKFFQKVSSEEKIKSEVKDYFENTVKPLLTADVENWVDSFPSLKIVNLDVRAVTGYEFERNPELVTSHIKEFLVSLKE</sequence>
<dbReference type="InterPro" id="IPR000073">
    <property type="entry name" value="AB_hydrolase_1"/>
</dbReference>
<evidence type="ECO:0000313" key="3">
    <source>
        <dbReference type="Proteomes" id="UP001285855"/>
    </source>
</evidence>
<evidence type="ECO:0000313" key="2">
    <source>
        <dbReference type="EMBL" id="MDY2586930.1"/>
    </source>
</evidence>
<protein>
    <submittedName>
        <fullName evidence="2">Alpha/beta hydrolase</fullName>
    </submittedName>
</protein>
<dbReference type="Proteomes" id="UP001285855">
    <property type="component" value="Unassembled WGS sequence"/>
</dbReference>
<dbReference type="InterPro" id="IPR029058">
    <property type="entry name" value="AB_hydrolase_fold"/>
</dbReference>
<dbReference type="PANTHER" id="PTHR43194">
    <property type="entry name" value="HYDROLASE ALPHA/BETA FOLD FAMILY"/>
    <property type="match status" value="1"/>
</dbReference>